<protein>
    <submittedName>
        <fullName evidence="2">Uncharacterized protein</fullName>
    </submittedName>
</protein>
<dbReference type="EMBL" id="LATX01002004">
    <property type="protein sequence ID" value="KTB35223.1"/>
    <property type="molecule type" value="Genomic_DNA"/>
</dbReference>
<sequence length="260" mass="28801">MQLGKTGSSYKYTLLKYALQLHPQRVSQQAAGHSNSNPLNTAELQSPPLLAAYQDLWVHKEQQYKMCLSPVSWVKLPPALVEALRTNPLPSMRSQVEVDLHLVLAQDLLLALKTNNFESIYSCNLLLLKLIQLEGSCLEVAQRTWGGLDLIHSSHNTTLDKEAPPVNTCSGSLSARNTSSQRKYRTGQHEQFVSKDISHATIEKRFELDILEDAAFEEEEGVGVTDVDFAHDKVDGEGRVFGGTTMEKDEERALAAEVGG</sequence>
<dbReference type="Proteomes" id="UP000054988">
    <property type="component" value="Unassembled WGS sequence"/>
</dbReference>
<evidence type="ECO:0000256" key="1">
    <source>
        <dbReference type="SAM" id="MobiDB-lite"/>
    </source>
</evidence>
<name>A0A0W0FFV9_MONRR</name>
<comment type="caution">
    <text evidence="2">The sequence shown here is derived from an EMBL/GenBank/DDBJ whole genome shotgun (WGS) entry which is preliminary data.</text>
</comment>
<reference evidence="2 3" key="1">
    <citation type="submission" date="2015-12" db="EMBL/GenBank/DDBJ databases">
        <title>Draft genome sequence of Moniliophthora roreri, the causal agent of frosty pod rot of cacao.</title>
        <authorList>
            <person name="Aime M.C."/>
            <person name="Diaz-Valderrama J.R."/>
            <person name="Kijpornyongpan T."/>
            <person name="Phillips-Mora W."/>
        </authorList>
    </citation>
    <scope>NUCLEOTIDE SEQUENCE [LARGE SCALE GENOMIC DNA]</scope>
    <source>
        <strain evidence="2 3">MCA 2952</strain>
    </source>
</reference>
<organism evidence="2 3">
    <name type="scientific">Moniliophthora roreri</name>
    <name type="common">Frosty pod rot fungus</name>
    <name type="synonym">Monilia roreri</name>
    <dbReference type="NCBI Taxonomy" id="221103"/>
    <lineage>
        <taxon>Eukaryota</taxon>
        <taxon>Fungi</taxon>
        <taxon>Dikarya</taxon>
        <taxon>Basidiomycota</taxon>
        <taxon>Agaricomycotina</taxon>
        <taxon>Agaricomycetes</taxon>
        <taxon>Agaricomycetidae</taxon>
        <taxon>Agaricales</taxon>
        <taxon>Marasmiineae</taxon>
        <taxon>Marasmiaceae</taxon>
        <taxon>Moniliophthora</taxon>
    </lineage>
</organism>
<evidence type="ECO:0000313" key="3">
    <source>
        <dbReference type="Proteomes" id="UP000054988"/>
    </source>
</evidence>
<proteinExistence type="predicted"/>
<dbReference type="AlphaFoldDB" id="A0A0W0FFV9"/>
<accession>A0A0W0FFV9</accession>
<feature type="region of interest" description="Disordered" evidence="1">
    <location>
        <begin position="236"/>
        <end position="260"/>
    </location>
</feature>
<gene>
    <name evidence="2" type="ORF">WG66_12202</name>
</gene>
<evidence type="ECO:0000313" key="2">
    <source>
        <dbReference type="EMBL" id="KTB35223.1"/>
    </source>
</evidence>